<keyword evidence="3" id="KW-1185">Reference proteome</keyword>
<protein>
    <submittedName>
        <fullName evidence="2">Uncharacterized protein</fullName>
    </submittedName>
</protein>
<sequence>MACPSLQTIIEDITCNTDKSPDEQAVVMSMAAFSLGASGGLGFYALVGRRFPSLLRHGLGIPLAFGGAAAVGTYLAANNVTPRDIKRAYFRKKASEREIGEERFCSFSFRKLITLDTEEQALVHSLITILYLGYLIIKSHF</sequence>
<gene>
    <name evidence="2" type="ORF">OCTVUL_1B026035</name>
</gene>
<evidence type="ECO:0000313" key="2">
    <source>
        <dbReference type="EMBL" id="CAI9718325.1"/>
    </source>
</evidence>
<feature type="transmembrane region" description="Helical" evidence="1">
    <location>
        <begin position="59"/>
        <end position="77"/>
    </location>
</feature>
<organism evidence="2 3">
    <name type="scientific">Octopus vulgaris</name>
    <name type="common">Common octopus</name>
    <dbReference type="NCBI Taxonomy" id="6645"/>
    <lineage>
        <taxon>Eukaryota</taxon>
        <taxon>Metazoa</taxon>
        <taxon>Spiralia</taxon>
        <taxon>Lophotrochozoa</taxon>
        <taxon>Mollusca</taxon>
        <taxon>Cephalopoda</taxon>
        <taxon>Coleoidea</taxon>
        <taxon>Octopodiformes</taxon>
        <taxon>Octopoda</taxon>
        <taxon>Incirrata</taxon>
        <taxon>Octopodidae</taxon>
        <taxon>Octopus</taxon>
    </lineage>
</organism>
<dbReference type="EMBL" id="OX597815">
    <property type="protein sequence ID" value="CAI9718325.1"/>
    <property type="molecule type" value="Genomic_DNA"/>
</dbReference>
<feature type="transmembrane region" description="Helical" evidence="1">
    <location>
        <begin position="121"/>
        <end position="137"/>
    </location>
</feature>
<accession>A0AA36EZY5</accession>
<keyword evidence="1" id="KW-0812">Transmembrane</keyword>
<feature type="transmembrane region" description="Helical" evidence="1">
    <location>
        <begin position="26"/>
        <end position="47"/>
    </location>
</feature>
<evidence type="ECO:0000313" key="3">
    <source>
        <dbReference type="Proteomes" id="UP001162480"/>
    </source>
</evidence>
<reference evidence="2" key="1">
    <citation type="submission" date="2023-08" db="EMBL/GenBank/DDBJ databases">
        <authorList>
            <person name="Alioto T."/>
            <person name="Alioto T."/>
            <person name="Gomez Garrido J."/>
        </authorList>
    </citation>
    <scope>NUCLEOTIDE SEQUENCE</scope>
</reference>
<proteinExistence type="predicted"/>
<keyword evidence="1" id="KW-1133">Transmembrane helix</keyword>
<keyword evidence="1" id="KW-0472">Membrane</keyword>
<dbReference type="AlphaFoldDB" id="A0AA36EZY5"/>
<dbReference type="Proteomes" id="UP001162480">
    <property type="component" value="Chromosome 2"/>
</dbReference>
<name>A0AA36EZY5_OCTVU</name>
<evidence type="ECO:0000256" key="1">
    <source>
        <dbReference type="SAM" id="Phobius"/>
    </source>
</evidence>